<evidence type="ECO:0000256" key="2">
    <source>
        <dbReference type="SAM" id="Phobius"/>
    </source>
</evidence>
<feature type="transmembrane region" description="Helical" evidence="2">
    <location>
        <begin position="61"/>
        <end position="78"/>
    </location>
</feature>
<dbReference type="RefSeq" id="WP_179490725.1">
    <property type="nucleotide sequence ID" value="NZ_JACCBV010000001.1"/>
</dbReference>
<feature type="region of interest" description="Disordered" evidence="1">
    <location>
        <begin position="262"/>
        <end position="282"/>
    </location>
</feature>
<comment type="caution">
    <text evidence="3">The sequence shown here is derived from an EMBL/GenBank/DDBJ whole genome shotgun (WGS) entry which is preliminary data.</text>
</comment>
<feature type="region of interest" description="Disordered" evidence="1">
    <location>
        <begin position="201"/>
        <end position="238"/>
    </location>
</feature>
<gene>
    <name evidence="3" type="ORF">BJ991_002658</name>
</gene>
<name>A0A7Y9GS79_9MICO</name>
<keyword evidence="2" id="KW-0812">Transmembrane</keyword>
<dbReference type="EMBL" id="JACCBV010000001">
    <property type="protein sequence ID" value="NYE20630.1"/>
    <property type="molecule type" value="Genomic_DNA"/>
</dbReference>
<reference evidence="3 4" key="1">
    <citation type="submission" date="2020-07" db="EMBL/GenBank/DDBJ databases">
        <title>Sequencing the genomes of 1000 actinobacteria strains.</title>
        <authorList>
            <person name="Klenk H.-P."/>
        </authorList>
    </citation>
    <scope>NUCLEOTIDE SEQUENCE [LARGE SCALE GENOMIC DNA]</scope>
    <source>
        <strain evidence="3 4">DSM 24662</strain>
    </source>
</reference>
<keyword evidence="4" id="KW-1185">Reference proteome</keyword>
<feature type="transmembrane region" description="Helical" evidence="2">
    <location>
        <begin position="90"/>
        <end position="109"/>
    </location>
</feature>
<protein>
    <submittedName>
        <fullName evidence="3">Uncharacterized protein</fullName>
    </submittedName>
</protein>
<keyword evidence="2" id="KW-0472">Membrane</keyword>
<dbReference type="AlphaFoldDB" id="A0A7Y9GS79"/>
<feature type="region of interest" description="Disordered" evidence="1">
    <location>
        <begin position="1"/>
        <end position="39"/>
    </location>
</feature>
<feature type="transmembrane region" description="Helical" evidence="2">
    <location>
        <begin position="121"/>
        <end position="141"/>
    </location>
</feature>
<sequence>MTDERRLDETSDTTEYEAAAQADATADDTTAAESDPLVGDDVGGAELPPQYGVGPFSIREVALGVAWLVAFVVSFFSVNNLRFESVWTAGISWILTIALPTVAVFLIVLRRLSPEGIRRVGSLGIDQFASVAFSVSAAVWLMWIWETVSIVAQNGPWVRSWVMWVSFAAMVAGVVFTVFGPLIPPFSEDFRGRQEVVAHRVARPTRPVSKRPAPERLPASAEASQPAGEYAPAQAYGEPDTSTAAYAGGGYGQGGYGEQAYGGDAYGSQGPDAAQDWAPAAQSAPQTSSVRYQAFWALVPEERDVVDERGIPLFRIGPTAWALVIEDRSDTFVVRHEDGRVGYLHDVTGVTRG</sequence>
<feature type="compositionally biased region" description="Low complexity" evidence="1">
    <location>
        <begin position="16"/>
        <end position="35"/>
    </location>
</feature>
<proteinExistence type="predicted"/>
<dbReference type="Proteomes" id="UP000576969">
    <property type="component" value="Unassembled WGS sequence"/>
</dbReference>
<evidence type="ECO:0000313" key="3">
    <source>
        <dbReference type="EMBL" id="NYE20630.1"/>
    </source>
</evidence>
<organism evidence="3 4">
    <name type="scientific">Microbacterium immunditiarum</name>
    <dbReference type="NCBI Taxonomy" id="337480"/>
    <lineage>
        <taxon>Bacteria</taxon>
        <taxon>Bacillati</taxon>
        <taxon>Actinomycetota</taxon>
        <taxon>Actinomycetes</taxon>
        <taxon>Micrococcales</taxon>
        <taxon>Microbacteriaceae</taxon>
        <taxon>Microbacterium</taxon>
    </lineage>
</organism>
<evidence type="ECO:0000313" key="4">
    <source>
        <dbReference type="Proteomes" id="UP000576969"/>
    </source>
</evidence>
<keyword evidence="2" id="KW-1133">Transmembrane helix</keyword>
<feature type="transmembrane region" description="Helical" evidence="2">
    <location>
        <begin position="161"/>
        <end position="183"/>
    </location>
</feature>
<evidence type="ECO:0000256" key="1">
    <source>
        <dbReference type="SAM" id="MobiDB-lite"/>
    </source>
</evidence>
<accession>A0A7Y9GS79</accession>